<keyword evidence="1" id="KW-0732">Signal</keyword>
<dbReference type="Proteomes" id="UP000039324">
    <property type="component" value="Unassembled WGS sequence"/>
</dbReference>
<dbReference type="OrthoDB" id="2546683at2759"/>
<reference evidence="2 3" key="1">
    <citation type="submission" date="2015-02" db="EMBL/GenBank/DDBJ databases">
        <authorList>
            <person name="Chooi Y.-H."/>
        </authorList>
    </citation>
    <scope>NUCLEOTIDE SEQUENCE [LARGE SCALE GENOMIC DNA]</scope>
    <source>
        <strain evidence="2">E3</strain>
    </source>
</reference>
<sequence>MLRMSLLAAVAVVSLVAAQDRRAAIVITDVRLDDKVAVNYVSSAGKYSSVTAVITCVADADRAHGDLRDFLVKTYRNGNSPVRIMRVPNPRSEAVRYEKFFIGNATETSTFLDRIDQLFDSPTVVDIFQIAPTPMDNIVRLIKAKNVHVGLYHLSFGYCSSQYDSCGIPDPNAQKVFLDSIGDEIRRQHPNAVVVFCSNKQSFNPPGSGSYQPYAAMKDLLPEDHLEAELKEPFLADRLLEAKEALEYCNVSTTTPLFPNIPGRNVDTTADVLHQLVLEVRKNENKSMSRELRQHFRTYLDEALPELNRCMHAGSSVVWQRCDNTLVKRLEEHVLPVFQDDAQMQILISDGNQVAAVIDAKHQNWTNLKGMEFVYNHKDKVYEFAEAPGAADKMLCDASPTRCLELLRPTLLSQ</sequence>
<gene>
    <name evidence="2" type="ORF">PBRA_005624</name>
</gene>
<keyword evidence="3" id="KW-1185">Reference proteome</keyword>
<dbReference type="EMBL" id="CDSF01000078">
    <property type="protein sequence ID" value="CEO97020.1"/>
    <property type="molecule type" value="Genomic_DNA"/>
</dbReference>
<feature type="signal peptide" evidence="1">
    <location>
        <begin position="1"/>
        <end position="18"/>
    </location>
</feature>
<evidence type="ECO:0000256" key="1">
    <source>
        <dbReference type="SAM" id="SignalP"/>
    </source>
</evidence>
<accession>A0A0G4IP99</accession>
<evidence type="ECO:0000313" key="3">
    <source>
        <dbReference type="Proteomes" id="UP000039324"/>
    </source>
</evidence>
<evidence type="ECO:0000313" key="2">
    <source>
        <dbReference type="EMBL" id="CEO97020.1"/>
    </source>
</evidence>
<proteinExistence type="predicted"/>
<organism evidence="2 3">
    <name type="scientific">Plasmodiophora brassicae</name>
    <name type="common">Clubroot disease agent</name>
    <dbReference type="NCBI Taxonomy" id="37360"/>
    <lineage>
        <taxon>Eukaryota</taxon>
        <taxon>Sar</taxon>
        <taxon>Rhizaria</taxon>
        <taxon>Endomyxa</taxon>
        <taxon>Phytomyxea</taxon>
        <taxon>Plasmodiophorida</taxon>
        <taxon>Plasmodiophoridae</taxon>
        <taxon>Plasmodiophora</taxon>
    </lineage>
</organism>
<feature type="chain" id="PRO_5005192926" evidence="1">
    <location>
        <begin position="19"/>
        <end position="414"/>
    </location>
</feature>
<name>A0A0G4IP99_PLABS</name>
<dbReference type="AlphaFoldDB" id="A0A0G4IP99"/>
<protein>
    <submittedName>
        <fullName evidence="2">Uncharacterized protein</fullName>
    </submittedName>
</protein>